<dbReference type="PANTHER" id="PTHR32248:SF4">
    <property type="entry name" value="RNA POLYMERASE SIGMA-54 FACTOR"/>
    <property type="match status" value="1"/>
</dbReference>
<evidence type="ECO:0000313" key="12">
    <source>
        <dbReference type="Proteomes" id="UP000192368"/>
    </source>
</evidence>
<keyword evidence="3" id="KW-0808">Transferase</keyword>
<evidence type="ECO:0000256" key="2">
    <source>
        <dbReference type="ARBA" id="ARBA00022478"/>
    </source>
</evidence>
<sequence>MLNLDLKLQQKLNIFTGLIQSLEVLSMNSYELEEFLKEESQENVMLDFKSRLEDERYLSHLKASGGIKSSNNFVEDLVKSKDLTEHLTEQLRELELERDIEKIIHYLILNLNESGYLTMSLEEVSKKLAQNIEKVKTAHSTLLKFEPKGVGARNLVECLLSQTREEDTLLKKIIENYLEEIAKNKLSMMAEELGVSTEEVKQLVNRIRKLNPKPGQSYQASKKVEYVFADVFLEIENREIHLQMDLVNNIYLNQAYLSMLSKDIDEQTREYLNSKLNRTLLIKKAVGKRNTTLNEIVKFIVEYQKDYFIYNSPLRPLRQKDVAEEIGISISTVSRAVSGKCLEYNKGVVALNDLFVGSTAGNEVSRDYIKKRIKEIISQEDKSKPLSDNKIVSILEREEINIKRRTVQKYRDELKIASSQMRREYGKKT</sequence>
<dbReference type="Pfam" id="PF04963">
    <property type="entry name" value="Sigma54_CBD"/>
    <property type="match status" value="1"/>
</dbReference>
<dbReference type="Pfam" id="PF04552">
    <property type="entry name" value="Sigma54_DBD"/>
    <property type="match status" value="1"/>
</dbReference>
<dbReference type="AlphaFoldDB" id="A0A1W1V2H1"/>
<dbReference type="PRINTS" id="PR00045">
    <property type="entry name" value="SIGMA54FCT"/>
</dbReference>
<dbReference type="NCBIfam" id="TIGR02395">
    <property type="entry name" value="rpoN_sigma"/>
    <property type="match status" value="1"/>
</dbReference>
<dbReference type="PANTHER" id="PTHR32248">
    <property type="entry name" value="RNA POLYMERASE SIGMA-54 FACTOR"/>
    <property type="match status" value="1"/>
</dbReference>
<comment type="similarity">
    <text evidence="1">Belongs to the sigma-54 factor family.</text>
</comment>
<feature type="domain" description="RNA polymerase sigma factor 54 DNA-binding" evidence="9">
    <location>
        <begin position="270"/>
        <end position="423"/>
    </location>
</feature>
<evidence type="ECO:0000256" key="6">
    <source>
        <dbReference type="ARBA" id="ARBA00023082"/>
    </source>
</evidence>
<protein>
    <submittedName>
        <fullName evidence="11">RNA polymerase, sigma 54 subunit, RpoN/SigL</fullName>
    </submittedName>
</protein>
<dbReference type="GO" id="GO:0016987">
    <property type="term" value="F:sigma factor activity"/>
    <property type="evidence" value="ECO:0007669"/>
    <property type="project" value="UniProtKB-KW"/>
</dbReference>
<keyword evidence="8" id="KW-0804">Transcription</keyword>
<dbReference type="InterPro" id="IPR007634">
    <property type="entry name" value="RNA_pol_sigma_54_DNA-bd"/>
</dbReference>
<dbReference type="STRING" id="573058.SAMN00017477_1187"/>
<evidence type="ECO:0000256" key="4">
    <source>
        <dbReference type="ARBA" id="ARBA00022695"/>
    </source>
</evidence>
<dbReference type="GO" id="GO:0000428">
    <property type="term" value="C:DNA-directed RNA polymerase complex"/>
    <property type="evidence" value="ECO:0007669"/>
    <property type="project" value="UniProtKB-KW"/>
</dbReference>
<dbReference type="Gene3D" id="1.10.10.60">
    <property type="entry name" value="Homeodomain-like"/>
    <property type="match status" value="1"/>
</dbReference>
<evidence type="ECO:0000256" key="5">
    <source>
        <dbReference type="ARBA" id="ARBA00023015"/>
    </source>
</evidence>
<keyword evidence="4" id="KW-0548">Nucleotidyltransferase</keyword>
<evidence type="ECO:0000259" key="10">
    <source>
        <dbReference type="Pfam" id="PF04963"/>
    </source>
</evidence>
<organism evidence="11 12">
    <name type="scientific">Peptoniphilus asaccharolyticus DSM 20463</name>
    <dbReference type="NCBI Taxonomy" id="573058"/>
    <lineage>
        <taxon>Bacteria</taxon>
        <taxon>Bacillati</taxon>
        <taxon>Bacillota</taxon>
        <taxon>Tissierellia</taxon>
        <taxon>Tissierellales</taxon>
        <taxon>Peptoniphilaceae</taxon>
        <taxon>Peptoniphilus</taxon>
    </lineage>
</organism>
<proteinExistence type="inferred from homology"/>
<dbReference type="InterPro" id="IPR038709">
    <property type="entry name" value="RpoN_core-bd_sf"/>
</dbReference>
<keyword evidence="5" id="KW-0805">Transcription regulation</keyword>
<evidence type="ECO:0000313" key="11">
    <source>
        <dbReference type="EMBL" id="SMB87549.1"/>
    </source>
</evidence>
<evidence type="ECO:0000256" key="1">
    <source>
        <dbReference type="ARBA" id="ARBA00008798"/>
    </source>
</evidence>
<accession>A0A1W1V2H1</accession>
<evidence type="ECO:0000256" key="8">
    <source>
        <dbReference type="ARBA" id="ARBA00023163"/>
    </source>
</evidence>
<dbReference type="GO" id="GO:0001216">
    <property type="term" value="F:DNA-binding transcription activator activity"/>
    <property type="evidence" value="ECO:0007669"/>
    <property type="project" value="InterPro"/>
</dbReference>
<dbReference type="PROSITE" id="PS50044">
    <property type="entry name" value="SIGMA54_3"/>
    <property type="match status" value="1"/>
</dbReference>
<evidence type="ECO:0000256" key="3">
    <source>
        <dbReference type="ARBA" id="ARBA00022679"/>
    </source>
</evidence>
<keyword evidence="2" id="KW-0240">DNA-directed RNA polymerase</keyword>
<dbReference type="GO" id="GO:0003677">
    <property type="term" value="F:DNA binding"/>
    <property type="evidence" value="ECO:0007669"/>
    <property type="project" value="UniProtKB-KW"/>
</dbReference>
<keyword evidence="6" id="KW-0731">Sigma factor</keyword>
<dbReference type="OrthoDB" id="9814402at2"/>
<dbReference type="Proteomes" id="UP000192368">
    <property type="component" value="Unassembled WGS sequence"/>
</dbReference>
<feature type="domain" description="RNA polymerase sigma factor 54 core-binding" evidence="10">
    <location>
        <begin position="78"/>
        <end position="256"/>
    </location>
</feature>
<gene>
    <name evidence="11" type="ORF">SAMN00017477_1187</name>
</gene>
<dbReference type="Gene3D" id="1.10.10.1330">
    <property type="entry name" value="RNA polymerase sigma-54 factor, core-binding domain"/>
    <property type="match status" value="1"/>
</dbReference>
<dbReference type="Pfam" id="PF00309">
    <property type="entry name" value="Sigma54_AID"/>
    <property type="match status" value="1"/>
</dbReference>
<dbReference type="EMBL" id="FWWR01000009">
    <property type="protein sequence ID" value="SMB87549.1"/>
    <property type="molecule type" value="Genomic_DNA"/>
</dbReference>
<dbReference type="GO" id="GO:0006352">
    <property type="term" value="P:DNA-templated transcription initiation"/>
    <property type="evidence" value="ECO:0007669"/>
    <property type="project" value="InterPro"/>
</dbReference>
<name>A0A1W1V2H1_PEPAS</name>
<dbReference type="PIRSF" id="PIRSF000774">
    <property type="entry name" value="RpoN"/>
    <property type="match status" value="1"/>
</dbReference>
<dbReference type="InterPro" id="IPR000394">
    <property type="entry name" value="RNA_pol_sigma_54"/>
</dbReference>
<reference evidence="12" key="1">
    <citation type="submission" date="2017-04" db="EMBL/GenBank/DDBJ databases">
        <authorList>
            <person name="Varghese N."/>
            <person name="Submissions S."/>
        </authorList>
    </citation>
    <scope>NUCLEOTIDE SEQUENCE [LARGE SCALE GENOMIC DNA]</scope>
    <source>
        <strain evidence="12">DSM 20463</strain>
    </source>
</reference>
<evidence type="ECO:0000256" key="7">
    <source>
        <dbReference type="ARBA" id="ARBA00023125"/>
    </source>
</evidence>
<keyword evidence="12" id="KW-1185">Reference proteome</keyword>
<dbReference type="GO" id="GO:0016779">
    <property type="term" value="F:nucleotidyltransferase activity"/>
    <property type="evidence" value="ECO:0007669"/>
    <property type="project" value="UniProtKB-KW"/>
</dbReference>
<evidence type="ECO:0000259" key="9">
    <source>
        <dbReference type="Pfam" id="PF04552"/>
    </source>
</evidence>
<dbReference type="RefSeq" id="WP_084230757.1">
    <property type="nucleotide sequence ID" value="NZ_FWWR01000009.1"/>
</dbReference>
<dbReference type="InterPro" id="IPR007046">
    <property type="entry name" value="RNA_pol_sigma_54_core-bd"/>
</dbReference>
<keyword evidence="7" id="KW-0238">DNA-binding</keyword>